<dbReference type="InterPro" id="IPR039989">
    <property type="entry name" value="NUDT9"/>
</dbReference>
<feature type="domain" description="Nudix hydrolase" evidence="1">
    <location>
        <begin position="135"/>
        <end position="288"/>
    </location>
</feature>
<name>A0AAN9BF18_9CAEN</name>
<sequence>MYRHGKGALSKHHVKARCKIYPGSTNKERFPVPDENVPWREKLRKYEPLEYTAPEVEQNPPWADPDFTHAENKDKMPKWNCLDGKINRESYDGHYDLDPESGVPRNPRGRTGMAGRGLLGRWGPNHAADPIVTRWKRDNCGKKVQKDSKPLAQFIAVQRRGNNEWALPGGMVDAGEVISAALKREFGEEALNSLETSPEEKDEIEKHMNELFQRGTQIYRGYVDDPRNTDNAWMETTAILFRDDDGDSVAKFKLHAGDDAVGVQWLDLDSSLQLYANHVDFLKKTAEILGASW</sequence>
<accession>A0AAN9BF18</accession>
<evidence type="ECO:0000313" key="2">
    <source>
        <dbReference type="EMBL" id="KAK7104610.1"/>
    </source>
</evidence>
<reference evidence="2 3" key="1">
    <citation type="submission" date="2024-02" db="EMBL/GenBank/DDBJ databases">
        <title>Chromosome-scale genome assembly of the rough periwinkle Littorina saxatilis.</title>
        <authorList>
            <person name="De Jode A."/>
            <person name="Faria R."/>
            <person name="Formenti G."/>
            <person name="Sims Y."/>
            <person name="Smith T.P."/>
            <person name="Tracey A."/>
            <person name="Wood J.M.D."/>
            <person name="Zagrodzka Z.B."/>
            <person name="Johannesson K."/>
            <person name="Butlin R.K."/>
            <person name="Leder E.H."/>
        </authorList>
    </citation>
    <scope>NUCLEOTIDE SEQUENCE [LARGE SCALE GENOMIC DNA]</scope>
    <source>
        <strain evidence="2">Snail1</strain>
        <tissue evidence="2">Muscle</tissue>
    </source>
</reference>
<dbReference type="Gene3D" id="3.90.79.10">
    <property type="entry name" value="Nucleoside Triphosphate Pyrophosphohydrolase"/>
    <property type="match status" value="1"/>
</dbReference>
<dbReference type="EMBL" id="JBAMIC010000008">
    <property type="protein sequence ID" value="KAK7104610.1"/>
    <property type="molecule type" value="Genomic_DNA"/>
</dbReference>
<dbReference type="CDD" id="cd03670">
    <property type="entry name" value="NUDIX_ADPRase_Nudt9"/>
    <property type="match status" value="1"/>
</dbReference>
<dbReference type="PANTHER" id="PTHR13030">
    <property type="entry name" value="NUDIX HYDROLASE"/>
    <property type="match status" value="1"/>
</dbReference>
<dbReference type="InterPro" id="IPR015797">
    <property type="entry name" value="NUDIX_hydrolase-like_dom_sf"/>
</dbReference>
<dbReference type="SUPFAM" id="SSF55811">
    <property type="entry name" value="Nudix"/>
    <property type="match status" value="1"/>
</dbReference>
<organism evidence="2 3">
    <name type="scientific">Littorina saxatilis</name>
    <dbReference type="NCBI Taxonomy" id="31220"/>
    <lineage>
        <taxon>Eukaryota</taxon>
        <taxon>Metazoa</taxon>
        <taxon>Spiralia</taxon>
        <taxon>Lophotrochozoa</taxon>
        <taxon>Mollusca</taxon>
        <taxon>Gastropoda</taxon>
        <taxon>Caenogastropoda</taxon>
        <taxon>Littorinimorpha</taxon>
        <taxon>Littorinoidea</taxon>
        <taxon>Littorinidae</taxon>
        <taxon>Littorina</taxon>
    </lineage>
</organism>
<dbReference type="GO" id="GO:0047631">
    <property type="term" value="F:ADP-ribose diphosphatase activity"/>
    <property type="evidence" value="ECO:0007669"/>
    <property type="project" value="InterPro"/>
</dbReference>
<proteinExistence type="predicted"/>
<keyword evidence="3" id="KW-1185">Reference proteome</keyword>
<evidence type="ECO:0000313" key="3">
    <source>
        <dbReference type="Proteomes" id="UP001374579"/>
    </source>
</evidence>
<dbReference type="PANTHER" id="PTHR13030:SF8">
    <property type="entry name" value="ADP-RIBOSE PYROPHOSPHATASE, MITOCHONDRIAL"/>
    <property type="match status" value="1"/>
</dbReference>
<dbReference type="PROSITE" id="PS51462">
    <property type="entry name" value="NUDIX"/>
    <property type="match status" value="1"/>
</dbReference>
<comment type="caution">
    <text evidence="2">The sequence shown here is derived from an EMBL/GenBank/DDBJ whole genome shotgun (WGS) entry which is preliminary data.</text>
</comment>
<dbReference type="Pfam" id="PF25969">
    <property type="entry name" value="NUDT9_N"/>
    <property type="match status" value="1"/>
</dbReference>
<gene>
    <name evidence="2" type="ORF">V1264_019301</name>
</gene>
<dbReference type="InterPro" id="IPR000086">
    <property type="entry name" value="NUDIX_hydrolase_dom"/>
</dbReference>
<dbReference type="Proteomes" id="UP001374579">
    <property type="component" value="Unassembled WGS sequence"/>
</dbReference>
<evidence type="ECO:0000259" key="1">
    <source>
        <dbReference type="PROSITE" id="PS51462"/>
    </source>
</evidence>
<dbReference type="Pfam" id="PF00293">
    <property type="entry name" value="NUDIX"/>
    <property type="match status" value="1"/>
</dbReference>
<protein>
    <recommendedName>
        <fullName evidence="1">Nudix hydrolase domain-containing protein</fullName>
    </recommendedName>
</protein>
<dbReference type="FunFam" id="3.90.79.10:FF:000021">
    <property type="entry name" value="ADP-ribose pyrophosphatase, mitochondrial isoform X1"/>
    <property type="match status" value="1"/>
</dbReference>
<dbReference type="AlphaFoldDB" id="A0AAN9BF18"/>